<dbReference type="Proteomes" id="UP001234989">
    <property type="component" value="Chromosome 3"/>
</dbReference>
<accession>A0AAF0Q7J8</accession>
<gene>
    <name evidence="2" type="ORF">MTR67_011834</name>
</gene>
<evidence type="ECO:0000313" key="3">
    <source>
        <dbReference type="Proteomes" id="UP001234989"/>
    </source>
</evidence>
<name>A0AAF0Q7J8_SOLVR</name>
<feature type="region of interest" description="Disordered" evidence="1">
    <location>
        <begin position="129"/>
        <end position="155"/>
    </location>
</feature>
<protein>
    <submittedName>
        <fullName evidence="2">Uncharacterized protein</fullName>
    </submittedName>
</protein>
<sequence length="155" mass="18172">MITLWDNIQSFKRLDGESILETWLRFKKLVLQCLTHDLPDNVLLQYFYRSLDSVNKGVANQLSPGGLMQQPYIIAAKLLDGMTKINRVWYTREDQGPEHRLTLLLRVTNTISYQGYWLWIEEQSKDTNLQKGMKQTERMNKGEPGDHLASRRMDI</sequence>
<reference evidence="2" key="1">
    <citation type="submission" date="2023-08" db="EMBL/GenBank/DDBJ databases">
        <title>A de novo genome assembly of Solanum verrucosum Schlechtendal, a Mexican diploid species geographically isolated from the other diploid A-genome species in potato relatives.</title>
        <authorList>
            <person name="Hosaka K."/>
        </authorList>
    </citation>
    <scope>NUCLEOTIDE SEQUENCE</scope>
    <source>
        <tissue evidence="2">Young leaves</tissue>
    </source>
</reference>
<keyword evidence="3" id="KW-1185">Reference proteome</keyword>
<organism evidence="2 3">
    <name type="scientific">Solanum verrucosum</name>
    <dbReference type="NCBI Taxonomy" id="315347"/>
    <lineage>
        <taxon>Eukaryota</taxon>
        <taxon>Viridiplantae</taxon>
        <taxon>Streptophyta</taxon>
        <taxon>Embryophyta</taxon>
        <taxon>Tracheophyta</taxon>
        <taxon>Spermatophyta</taxon>
        <taxon>Magnoliopsida</taxon>
        <taxon>eudicotyledons</taxon>
        <taxon>Gunneridae</taxon>
        <taxon>Pentapetalae</taxon>
        <taxon>asterids</taxon>
        <taxon>lamiids</taxon>
        <taxon>Solanales</taxon>
        <taxon>Solanaceae</taxon>
        <taxon>Solanoideae</taxon>
        <taxon>Solaneae</taxon>
        <taxon>Solanum</taxon>
    </lineage>
</organism>
<evidence type="ECO:0000256" key="1">
    <source>
        <dbReference type="SAM" id="MobiDB-lite"/>
    </source>
</evidence>
<proteinExistence type="predicted"/>
<evidence type="ECO:0000313" key="2">
    <source>
        <dbReference type="EMBL" id="WMV18449.1"/>
    </source>
</evidence>
<feature type="compositionally biased region" description="Basic and acidic residues" evidence="1">
    <location>
        <begin position="134"/>
        <end position="155"/>
    </location>
</feature>
<dbReference type="AlphaFoldDB" id="A0AAF0Q7J8"/>
<dbReference type="EMBL" id="CP133614">
    <property type="protein sequence ID" value="WMV18449.1"/>
    <property type="molecule type" value="Genomic_DNA"/>
</dbReference>